<gene>
    <name evidence="3" type="primary">LOC105164384</name>
</gene>
<keyword evidence="2" id="KW-1185">Reference proteome</keyword>
<feature type="region of interest" description="Disordered" evidence="1">
    <location>
        <begin position="1"/>
        <end position="33"/>
    </location>
</feature>
<dbReference type="RefSeq" id="XP_011081331.1">
    <property type="nucleotide sequence ID" value="XM_011083029.2"/>
</dbReference>
<name>A0A6I9T9X0_SESIN</name>
<reference evidence="3" key="1">
    <citation type="submission" date="2025-08" db="UniProtKB">
        <authorList>
            <consortium name="RefSeq"/>
        </authorList>
    </citation>
    <scope>IDENTIFICATION</scope>
</reference>
<proteinExistence type="predicted"/>
<evidence type="ECO:0000313" key="3">
    <source>
        <dbReference type="RefSeq" id="XP_011081331.1"/>
    </source>
</evidence>
<protein>
    <submittedName>
        <fullName evidence="3">G2/mitotic-specific cyclin S13-6-like</fullName>
    </submittedName>
</protein>
<organism evidence="2 3">
    <name type="scientific">Sesamum indicum</name>
    <name type="common">Oriental sesame</name>
    <name type="synonym">Sesamum orientale</name>
    <dbReference type="NCBI Taxonomy" id="4182"/>
    <lineage>
        <taxon>Eukaryota</taxon>
        <taxon>Viridiplantae</taxon>
        <taxon>Streptophyta</taxon>
        <taxon>Embryophyta</taxon>
        <taxon>Tracheophyta</taxon>
        <taxon>Spermatophyta</taxon>
        <taxon>Magnoliopsida</taxon>
        <taxon>eudicotyledons</taxon>
        <taxon>Gunneridae</taxon>
        <taxon>Pentapetalae</taxon>
        <taxon>asterids</taxon>
        <taxon>lamiids</taxon>
        <taxon>Lamiales</taxon>
        <taxon>Pedaliaceae</taxon>
        <taxon>Sesamum</taxon>
    </lineage>
</organism>
<evidence type="ECO:0000256" key="1">
    <source>
        <dbReference type="SAM" id="MobiDB-lite"/>
    </source>
</evidence>
<accession>A0A6I9T9X0</accession>
<dbReference type="Proteomes" id="UP000504604">
    <property type="component" value="Linkage group LG6"/>
</dbReference>
<sequence>MASRAVVPEQDRVGGGKQKNGRAEGRNRRVPGDFGNFVTESTVEWKPQNQIARPITRSFGAQLLANAQAAKRKTTARSYWQKLLMIWPEKIVL</sequence>
<dbReference type="OrthoDB" id="1817225at2759"/>
<dbReference type="GeneID" id="105164384"/>
<dbReference type="KEGG" id="sind:105164384"/>
<evidence type="ECO:0000313" key="2">
    <source>
        <dbReference type="Proteomes" id="UP000504604"/>
    </source>
</evidence>
<feature type="compositionally biased region" description="Basic and acidic residues" evidence="1">
    <location>
        <begin position="21"/>
        <end position="31"/>
    </location>
</feature>
<dbReference type="AlphaFoldDB" id="A0A6I9T9X0"/>
<dbReference type="InParanoid" id="A0A6I9T9X0"/>